<feature type="transmembrane region" description="Helical" evidence="1">
    <location>
        <begin position="20"/>
        <end position="43"/>
    </location>
</feature>
<reference evidence="4" key="1">
    <citation type="submission" date="2016-06" db="UniProtKB">
        <authorList>
            <consortium name="WormBaseParasite"/>
        </authorList>
    </citation>
    <scope>IDENTIFICATION</scope>
</reference>
<organism evidence="4">
    <name type="scientific">Gongylonema pulchrum</name>
    <dbReference type="NCBI Taxonomy" id="637853"/>
    <lineage>
        <taxon>Eukaryota</taxon>
        <taxon>Metazoa</taxon>
        <taxon>Ecdysozoa</taxon>
        <taxon>Nematoda</taxon>
        <taxon>Chromadorea</taxon>
        <taxon>Rhabditida</taxon>
        <taxon>Spirurina</taxon>
        <taxon>Spiruromorpha</taxon>
        <taxon>Spiruroidea</taxon>
        <taxon>Gongylonematidae</taxon>
        <taxon>Gongylonema</taxon>
    </lineage>
</organism>
<dbReference type="EMBL" id="UYRT01098368">
    <property type="protein sequence ID" value="VDN41718.1"/>
    <property type="molecule type" value="Genomic_DNA"/>
</dbReference>
<protein>
    <submittedName>
        <fullName evidence="4">G_PROTEIN_RECEP_F1_2 domain-containing protein</fullName>
    </submittedName>
</protein>
<evidence type="ECO:0000256" key="1">
    <source>
        <dbReference type="SAM" id="Phobius"/>
    </source>
</evidence>
<dbReference type="Proteomes" id="UP000271098">
    <property type="component" value="Unassembled WGS sequence"/>
</dbReference>
<keyword evidence="1" id="KW-1133">Transmembrane helix</keyword>
<keyword evidence="3" id="KW-1185">Reference proteome</keyword>
<gene>
    <name evidence="2" type="ORF">GPUH_LOCUS23616</name>
</gene>
<reference evidence="2 3" key="2">
    <citation type="submission" date="2018-11" db="EMBL/GenBank/DDBJ databases">
        <authorList>
            <consortium name="Pathogen Informatics"/>
        </authorList>
    </citation>
    <scope>NUCLEOTIDE SEQUENCE [LARGE SCALE GENOMIC DNA]</scope>
</reference>
<proteinExistence type="predicted"/>
<sequence length="66" mass="7253">MNASNVESAAPDDQEGADLYMIILPIIVIFGLCGNVISLVTIFHSRLREVSCPLSSIMYVIWALIQ</sequence>
<dbReference type="OrthoDB" id="9990906at2759"/>
<dbReference type="AlphaFoldDB" id="A0A183ERM4"/>
<evidence type="ECO:0000313" key="2">
    <source>
        <dbReference type="EMBL" id="VDN41718.1"/>
    </source>
</evidence>
<dbReference type="WBParaSite" id="GPUH_0002364501-mRNA-1">
    <property type="protein sequence ID" value="GPUH_0002364501-mRNA-1"/>
    <property type="gene ID" value="GPUH_0002364501"/>
</dbReference>
<keyword evidence="1" id="KW-0472">Membrane</keyword>
<keyword evidence="1" id="KW-0812">Transmembrane</keyword>
<evidence type="ECO:0000313" key="4">
    <source>
        <dbReference type="WBParaSite" id="GPUH_0002364501-mRNA-1"/>
    </source>
</evidence>
<evidence type="ECO:0000313" key="3">
    <source>
        <dbReference type="Proteomes" id="UP000271098"/>
    </source>
</evidence>
<name>A0A183ERM4_9BILA</name>
<accession>A0A183ERM4</accession>